<proteinExistence type="predicted"/>
<gene>
    <name evidence="1" type="ORF">DXX93_08820</name>
</gene>
<name>A0A3E0TPX3_9GAMM</name>
<comment type="caution">
    <text evidence="1">The sequence shown here is derived from an EMBL/GenBank/DDBJ whole genome shotgun (WGS) entry which is preliminary data.</text>
</comment>
<evidence type="ECO:0000313" key="2">
    <source>
        <dbReference type="Proteomes" id="UP000256478"/>
    </source>
</evidence>
<accession>A0A3E0TPX3</accession>
<dbReference type="RefSeq" id="WP_116007782.1">
    <property type="nucleotide sequence ID" value="NZ_QUOU01000001.1"/>
</dbReference>
<sequence length="61" mass="6925">MAQQQPSNTNVETIVNQINETLQQLPKVVSAKSKVVKQDLTRKYQVEFLGGQTQQYVLGYN</sequence>
<reference evidence="1 2" key="1">
    <citation type="submission" date="2018-08" db="EMBL/GenBank/DDBJ databases">
        <title>Thalassotalea euphylliae genome.</title>
        <authorList>
            <person name="Summers S."/>
            <person name="Rice S.A."/>
            <person name="Freckelton M.L."/>
            <person name="Nedved B.T."/>
            <person name="Hadfield M.G."/>
        </authorList>
    </citation>
    <scope>NUCLEOTIDE SEQUENCE [LARGE SCALE GENOMIC DNA]</scope>
    <source>
        <strain evidence="1 2">H1</strain>
    </source>
</reference>
<dbReference type="EMBL" id="QUOU01000001">
    <property type="protein sequence ID" value="REL26671.1"/>
    <property type="molecule type" value="Genomic_DNA"/>
</dbReference>
<protein>
    <submittedName>
        <fullName evidence="1">Uncharacterized protein</fullName>
    </submittedName>
</protein>
<dbReference type="AlphaFoldDB" id="A0A3E0TPX3"/>
<organism evidence="1 2">
    <name type="scientific">Thalassotalea euphylliae</name>
    <dbReference type="NCBI Taxonomy" id="1655234"/>
    <lineage>
        <taxon>Bacteria</taxon>
        <taxon>Pseudomonadati</taxon>
        <taxon>Pseudomonadota</taxon>
        <taxon>Gammaproteobacteria</taxon>
        <taxon>Alteromonadales</taxon>
        <taxon>Colwelliaceae</taxon>
        <taxon>Thalassotalea</taxon>
    </lineage>
</organism>
<evidence type="ECO:0000313" key="1">
    <source>
        <dbReference type="EMBL" id="REL26671.1"/>
    </source>
</evidence>
<dbReference type="Proteomes" id="UP000256478">
    <property type="component" value="Unassembled WGS sequence"/>
</dbReference>